<gene>
    <name evidence="1" type="ORF">ACFSHS_11485</name>
</gene>
<reference evidence="2" key="1">
    <citation type="journal article" date="2019" name="Int. J. Syst. Evol. Microbiol.">
        <title>The Global Catalogue of Microorganisms (GCM) 10K type strain sequencing project: providing services to taxonomists for standard genome sequencing and annotation.</title>
        <authorList>
            <consortium name="The Broad Institute Genomics Platform"/>
            <consortium name="The Broad Institute Genome Sequencing Center for Infectious Disease"/>
            <person name="Wu L."/>
            <person name="Ma J."/>
        </authorList>
    </citation>
    <scope>NUCLEOTIDE SEQUENCE [LARGE SCALE GENOMIC DNA]</scope>
    <source>
        <strain evidence="2">JCM 3338</strain>
    </source>
</reference>
<accession>A0ABW4XDG6</accession>
<name>A0ABW4XDG6_9ACTN</name>
<keyword evidence="2" id="KW-1185">Reference proteome</keyword>
<sequence length="46" mass="4978">MSSYLAIAAGELAQVGDVVPWLTGRPARTVAEHLRTHPGDWSHLLP</sequence>
<evidence type="ECO:0000313" key="2">
    <source>
        <dbReference type="Proteomes" id="UP001597402"/>
    </source>
</evidence>
<protein>
    <submittedName>
        <fullName evidence="1">Uncharacterized protein</fullName>
    </submittedName>
</protein>
<dbReference type="RefSeq" id="WP_376875601.1">
    <property type="nucleotide sequence ID" value="NZ_JBHUHP010000010.1"/>
</dbReference>
<dbReference type="EMBL" id="JBHUHP010000010">
    <property type="protein sequence ID" value="MFD2092194.1"/>
    <property type="molecule type" value="Genomic_DNA"/>
</dbReference>
<dbReference type="Proteomes" id="UP001597402">
    <property type="component" value="Unassembled WGS sequence"/>
</dbReference>
<organism evidence="1 2">
    <name type="scientific">Blastococcus deserti</name>
    <dbReference type="NCBI Taxonomy" id="2259033"/>
    <lineage>
        <taxon>Bacteria</taxon>
        <taxon>Bacillati</taxon>
        <taxon>Actinomycetota</taxon>
        <taxon>Actinomycetes</taxon>
        <taxon>Geodermatophilales</taxon>
        <taxon>Geodermatophilaceae</taxon>
        <taxon>Blastococcus</taxon>
    </lineage>
</organism>
<comment type="caution">
    <text evidence="1">The sequence shown here is derived from an EMBL/GenBank/DDBJ whole genome shotgun (WGS) entry which is preliminary data.</text>
</comment>
<evidence type="ECO:0000313" key="1">
    <source>
        <dbReference type="EMBL" id="MFD2092194.1"/>
    </source>
</evidence>
<proteinExistence type="predicted"/>